<evidence type="ECO:0000313" key="2">
    <source>
        <dbReference type="Proteomes" id="UP001497535"/>
    </source>
</evidence>
<dbReference type="Proteomes" id="UP001497535">
    <property type="component" value="Unassembled WGS sequence"/>
</dbReference>
<dbReference type="EMBL" id="CAVMJV010000012">
    <property type="protein sequence ID" value="CAK5045548.1"/>
    <property type="molecule type" value="Genomic_DNA"/>
</dbReference>
<name>A0ACB0YG42_MELEN</name>
<reference evidence="1" key="1">
    <citation type="submission" date="2023-11" db="EMBL/GenBank/DDBJ databases">
        <authorList>
            <person name="Poullet M."/>
        </authorList>
    </citation>
    <scope>NUCLEOTIDE SEQUENCE</scope>
    <source>
        <strain evidence="1">E1834</strain>
    </source>
</reference>
<organism evidence="1 2">
    <name type="scientific">Meloidogyne enterolobii</name>
    <name type="common">Root-knot nematode worm</name>
    <name type="synonym">Meloidogyne mayaguensis</name>
    <dbReference type="NCBI Taxonomy" id="390850"/>
    <lineage>
        <taxon>Eukaryota</taxon>
        <taxon>Metazoa</taxon>
        <taxon>Ecdysozoa</taxon>
        <taxon>Nematoda</taxon>
        <taxon>Chromadorea</taxon>
        <taxon>Rhabditida</taxon>
        <taxon>Tylenchina</taxon>
        <taxon>Tylenchomorpha</taxon>
        <taxon>Tylenchoidea</taxon>
        <taxon>Meloidogynidae</taxon>
        <taxon>Meloidogyninae</taxon>
        <taxon>Meloidogyne</taxon>
    </lineage>
</organism>
<proteinExistence type="predicted"/>
<accession>A0ACB0YG42</accession>
<evidence type="ECO:0000313" key="1">
    <source>
        <dbReference type="EMBL" id="CAK5045548.1"/>
    </source>
</evidence>
<comment type="caution">
    <text evidence="1">The sequence shown here is derived from an EMBL/GenBank/DDBJ whole genome shotgun (WGS) entry which is preliminary data.</text>
</comment>
<protein>
    <submittedName>
        <fullName evidence="1">Uncharacterized protein</fullName>
    </submittedName>
</protein>
<gene>
    <name evidence="1" type="ORF">MENTE1834_LOCUS11776</name>
</gene>
<sequence>MFEHLLKLNTNFFKIFTHREWAIISTLLIANFVNTITFNCMDAFYPKEANKRQINTGDIGLIIGTYQLSRFIMAPFTGKYIMSIGTSKAFFFSLFLTAFTAFGFGYFKIINIILITIYFIFRLLTLLPNGFYFFWASLAIRIIQALARTVFVISSLTIMAQLFPANISLLGGLLEAFAGFGYISGPVIGSILFEFGGFITPNFTFGTLMALTGIAFAFTTKLKKNKDNKGGKHGKSFKNISLIYPQKSGQLSEESSNSSDFEALSKSSKCSSNTKINKTNKDINSSNNGLLSVLKLPSTWLIMLVITTRGITCSFFQAPLPEHLNSLNSSAVIIGTVYTIMSISYFMSAPIWGLFMGLNKKKCQNSAIIVTIIGSILAFLSTFLMGPFPLLPIQKTIPLISVSFALLGCASAALYIPVFQLCSDISKSSDEESTRIYACLFGLVQSSSTLGFLNLFLNKQNNFRSFAGNILGGFGAQKLGFAWTCSIISFSHFVFIFIIVSYSLLFKFNENKS</sequence>
<keyword evidence="2" id="KW-1185">Reference proteome</keyword>